<evidence type="ECO:0000313" key="2">
    <source>
        <dbReference type="EMBL" id="KUL27783.1"/>
    </source>
</evidence>
<feature type="region of interest" description="Disordered" evidence="1">
    <location>
        <begin position="1"/>
        <end position="34"/>
    </location>
</feature>
<dbReference type="Proteomes" id="UP000053244">
    <property type="component" value="Unassembled WGS sequence"/>
</dbReference>
<dbReference type="InterPro" id="IPR036894">
    <property type="entry name" value="YbaB-like_sf"/>
</dbReference>
<dbReference type="EMBL" id="LLZH01000294">
    <property type="protein sequence ID" value="KUL27783.1"/>
    <property type="molecule type" value="Genomic_DNA"/>
</dbReference>
<reference evidence="2 3" key="1">
    <citation type="submission" date="2015-10" db="EMBL/GenBank/DDBJ databases">
        <authorList>
            <person name="Gilbert D.G."/>
        </authorList>
    </citation>
    <scope>NUCLEOTIDE SEQUENCE [LARGE SCALE GENOMIC DNA]</scope>
    <source>
        <strain evidence="2 3">NRRL B-16712</strain>
    </source>
</reference>
<name>A0A101JJA6_9ACTN</name>
<organism evidence="2 3">
    <name type="scientific">Actinoplanes awajinensis subsp. mycoplanecinus</name>
    <dbReference type="NCBI Taxonomy" id="135947"/>
    <lineage>
        <taxon>Bacteria</taxon>
        <taxon>Bacillati</taxon>
        <taxon>Actinomycetota</taxon>
        <taxon>Actinomycetes</taxon>
        <taxon>Micromonosporales</taxon>
        <taxon>Micromonosporaceae</taxon>
        <taxon>Actinoplanes</taxon>
    </lineage>
</organism>
<dbReference type="SUPFAM" id="SSF82607">
    <property type="entry name" value="YbaB-like"/>
    <property type="match status" value="1"/>
</dbReference>
<protein>
    <recommendedName>
        <fullName evidence="4">YbaB/EbfC DNA-binding family protein</fullName>
    </recommendedName>
</protein>
<proteinExistence type="predicted"/>
<dbReference type="Gene3D" id="3.30.1310.10">
    <property type="entry name" value="Nucleoid-associated protein YbaB-like domain"/>
    <property type="match status" value="1"/>
</dbReference>
<sequence length="239" mass="26153">MQPESMRELQQRATHLGQLASGLANATPQRSEGSDATGRVIVVLAHDGLPVELRVRDGWQHRLEPEQLGSAVMEAHHDAVRQATRAFAERLDDGDWWRQRDADEPFPGEPIPPDAARPPLPGRAHNDVEYGEHILKALQNAQRQVDEHPRSLQGADDGRHVVVRLGAGGLTSCEIEPRWARDRSSATITTALAAALERAKRTAAAPGDEHRGDLDALLSDALATLASFTDQYMTRGGER</sequence>
<dbReference type="AlphaFoldDB" id="A0A101JJA6"/>
<comment type="caution">
    <text evidence="2">The sequence shown here is derived from an EMBL/GenBank/DDBJ whole genome shotgun (WGS) entry which is preliminary data.</text>
</comment>
<dbReference type="OrthoDB" id="4120877at2"/>
<accession>A0A101JJA6</accession>
<evidence type="ECO:0000256" key="1">
    <source>
        <dbReference type="SAM" id="MobiDB-lite"/>
    </source>
</evidence>
<dbReference type="RefSeq" id="WP_067699582.1">
    <property type="nucleotide sequence ID" value="NZ_LLZH01000294.1"/>
</dbReference>
<evidence type="ECO:0008006" key="4">
    <source>
        <dbReference type="Google" id="ProtNLM"/>
    </source>
</evidence>
<evidence type="ECO:0000313" key="3">
    <source>
        <dbReference type="Proteomes" id="UP000053244"/>
    </source>
</evidence>
<feature type="compositionally biased region" description="Basic and acidic residues" evidence="1">
    <location>
        <begin position="1"/>
        <end position="10"/>
    </location>
</feature>
<gene>
    <name evidence="2" type="ORF">ADL15_33630</name>
</gene>
<keyword evidence="3" id="KW-1185">Reference proteome</keyword>